<organism evidence="1 2">
    <name type="scientific">Dermacentor silvarum</name>
    <name type="common">Tick</name>
    <dbReference type="NCBI Taxonomy" id="543639"/>
    <lineage>
        <taxon>Eukaryota</taxon>
        <taxon>Metazoa</taxon>
        <taxon>Ecdysozoa</taxon>
        <taxon>Arthropoda</taxon>
        <taxon>Chelicerata</taxon>
        <taxon>Arachnida</taxon>
        <taxon>Acari</taxon>
        <taxon>Parasitiformes</taxon>
        <taxon>Ixodida</taxon>
        <taxon>Ixodoidea</taxon>
        <taxon>Ixodidae</taxon>
        <taxon>Rhipicephalinae</taxon>
        <taxon>Dermacentor</taxon>
    </lineage>
</organism>
<evidence type="ECO:0000313" key="1">
    <source>
        <dbReference type="EMBL" id="KAH7959146.1"/>
    </source>
</evidence>
<keyword evidence="2" id="KW-1185">Reference proteome</keyword>
<reference evidence="1" key="1">
    <citation type="submission" date="2020-05" db="EMBL/GenBank/DDBJ databases">
        <title>Large-scale comparative analyses of tick genomes elucidate their genetic diversity and vector capacities.</title>
        <authorList>
            <person name="Jia N."/>
            <person name="Wang J."/>
            <person name="Shi W."/>
            <person name="Du L."/>
            <person name="Sun Y."/>
            <person name="Zhan W."/>
            <person name="Jiang J."/>
            <person name="Wang Q."/>
            <person name="Zhang B."/>
            <person name="Ji P."/>
            <person name="Sakyi L.B."/>
            <person name="Cui X."/>
            <person name="Yuan T."/>
            <person name="Jiang B."/>
            <person name="Yang W."/>
            <person name="Lam T.T.-Y."/>
            <person name="Chang Q."/>
            <person name="Ding S."/>
            <person name="Wang X."/>
            <person name="Zhu J."/>
            <person name="Ruan X."/>
            <person name="Zhao L."/>
            <person name="Wei J."/>
            <person name="Que T."/>
            <person name="Du C."/>
            <person name="Cheng J."/>
            <person name="Dai P."/>
            <person name="Han X."/>
            <person name="Huang E."/>
            <person name="Gao Y."/>
            <person name="Liu J."/>
            <person name="Shao H."/>
            <person name="Ye R."/>
            <person name="Li L."/>
            <person name="Wei W."/>
            <person name="Wang X."/>
            <person name="Wang C."/>
            <person name="Yang T."/>
            <person name="Huo Q."/>
            <person name="Li W."/>
            <person name="Guo W."/>
            <person name="Chen H."/>
            <person name="Zhou L."/>
            <person name="Ni X."/>
            <person name="Tian J."/>
            <person name="Zhou Y."/>
            <person name="Sheng Y."/>
            <person name="Liu T."/>
            <person name="Pan Y."/>
            <person name="Xia L."/>
            <person name="Li J."/>
            <person name="Zhao F."/>
            <person name="Cao W."/>
        </authorList>
    </citation>
    <scope>NUCLEOTIDE SEQUENCE</scope>
    <source>
        <strain evidence="1">Dsil-2018</strain>
    </source>
</reference>
<dbReference type="EMBL" id="CM023472">
    <property type="protein sequence ID" value="KAH7959146.1"/>
    <property type="molecule type" value="Genomic_DNA"/>
</dbReference>
<proteinExistence type="predicted"/>
<evidence type="ECO:0000313" key="2">
    <source>
        <dbReference type="Proteomes" id="UP000821865"/>
    </source>
</evidence>
<sequence>MLPWKEEVELSDNKQVAITRLWKLITRLSSKKGLLETYDNTIREYLRAGYAEIVEGPPLDPTKVYYMPHREVIREHATITKVRILFDASLHAKGCFSVNECLEKGDNL</sequence>
<comment type="caution">
    <text evidence="1">The sequence shown here is derived from an EMBL/GenBank/DDBJ whole genome shotgun (WGS) entry which is preliminary data.</text>
</comment>
<dbReference type="Proteomes" id="UP000821865">
    <property type="component" value="Chromosome 3"/>
</dbReference>
<protein>
    <submittedName>
        <fullName evidence="1">Uncharacterized protein</fullName>
    </submittedName>
</protein>
<accession>A0ACB8D454</accession>
<name>A0ACB8D454_DERSI</name>
<gene>
    <name evidence="1" type="ORF">HPB49_008895</name>
</gene>